<sequence length="288" mass="31608">EPGRGRTPDLRCAAAGDHRGPADRHGLPLLLHGHAVLPSPRLGAAEPRCPVAGVERDRPRHLQRRPQVDRGRWSGLPDLYPEQPAGGSRHRRADPRRLHSRRVRRQPAGVLRAPPDQRAVPRRLLLPGDPACDPAVRVLHPDRAARHADRAPRGVRRPGRGGVDLHAAQLLRHHPGQPGGGGGDRRLSATAGDVAREPAAGPARDRLERAVHLHDRVERVPLRPAVPRRATRQLDGVPRSVAAGRKHRGADDRADGRLGHPDAPDRRHVLPQRALAGRWPHRRRGEGL</sequence>
<feature type="compositionally biased region" description="Basic and acidic residues" evidence="1">
    <location>
        <begin position="249"/>
        <end position="268"/>
    </location>
</feature>
<evidence type="ECO:0000313" key="2">
    <source>
        <dbReference type="EMBL" id="CAA9342084.1"/>
    </source>
</evidence>
<reference evidence="2" key="1">
    <citation type="submission" date="2020-02" db="EMBL/GenBank/DDBJ databases">
        <authorList>
            <person name="Meier V. D."/>
        </authorList>
    </citation>
    <scope>NUCLEOTIDE SEQUENCE</scope>
    <source>
        <strain evidence="2">AVDCRST_MAG34</strain>
    </source>
</reference>
<evidence type="ECO:0000256" key="1">
    <source>
        <dbReference type="SAM" id="MobiDB-lite"/>
    </source>
</evidence>
<feature type="region of interest" description="Disordered" evidence="1">
    <location>
        <begin position="39"/>
        <end position="106"/>
    </location>
</feature>
<protein>
    <submittedName>
        <fullName evidence="2">ABC transporter, permease protein</fullName>
    </submittedName>
</protein>
<accession>A0A6J4LVK7</accession>
<gene>
    <name evidence="2" type="ORF">AVDCRST_MAG34-999</name>
</gene>
<dbReference type="AlphaFoldDB" id="A0A6J4LVK7"/>
<proteinExistence type="predicted"/>
<feature type="region of interest" description="Disordered" evidence="1">
    <location>
        <begin position="1"/>
        <end position="26"/>
    </location>
</feature>
<organism evidence="2">
    <name type="scientific">uncultured Nocardioidaceae bacterium</name>
    <dbReference type="NCBI Taxonomy" id="253824"/>
    <lineage>
        <taxon>Bacteria</taxon>
        <taxon>Bacillati</taxon>
        <taxon>Actinomycetota</taxon>
        <taxon>Actinomycetes</taxon>
        <taxon>Propionibacteriales</taxon>
        <taxon>Nocardioidaceae</taxon>
        <taxon>environmental samples</taxon>
    </lineage>
</organism>
<dbReference type="EMBL" id="CADCUI010000020">
    <property type="protein sequence ID" value="CAA9342084.1"/>
    <property type="molecule type" value="Genomic_DNA"/>
</dbReference>
<name>A0A6J4LVK7_9ACTN</name>
<feature type="region of interest" description="Disordered" evidence="1">
    <location>
        <begin position="225"/>
        <end position="288"/>
    </location>
</feature>
<feature type="non-terminal residue" evidence="2">
    <location>
        <position position="288"/>
    </location>
</feature>
<feature type="compositionally biased region" description="Basic and acidic residues" evidence="1">
    <location>
        <begin position="54"/>
        <end position="72"/>
    </location>
</feature>
<feature type="compositionally biased region" description="Basic residues" evidence="1">
    <location>
        <begin position="88"/>
        <end position="105"/>
    </location>
</feature>
<feature type="compositionally biased region" description="Basic and acidic residues" evidence="1">
    <location>
        <begin position="16"/>
        <end position="26"/>
    </location>
</feature>
<feature type="non-terminal residue" evidence="2">
    <location>
        <position position="1"/>
    </location>
</feature>
<feature type="compositionally biased region" description="Basic residues" evidence="1">
    <location>
        <begin position="279"/>
        <end position="288"/>
    </location>
</feature>